<evidence type="ECO:0000259" key="1">
    <source>
        <dbReference type="Pfam" id="PF01636"/>
    </source>
</evidence>
<reference evidence="2 3" key="1">
    <citation type="submission" date="2020-04" db="EMBL/GenBank/DDBJ databases">
        <title>MicrobeNet Type strains.</title>
        <authorList>
            <person name="Nicholson A.C."/>
        </authorList>
    </citation>
    <scope>NUCLEOTIDE SEQUENCE [LARGE SCALE GENOMIC DNA]</scope>
    <source>
        <strain evidence="2 3">DSM 44956</strain>
    </source>
</reference>
<evidence type="ECO:0000313" key="2">
    <source>
        <dbReference type="EMBL" id="NKY25786.1"/>
    </source>
</evidence>
<sequence length="386" mass="42536">MTSQSVATARSLGMAGREAIRAGLDRTNSFGTRIPLRVHEATERWLATALRLPPGAITSVRVLEHHSGTAARARIAVESDADIPEALFLKLPPRNYLQHVLMNIFRLGTREILAYRALGDAPPIRVPRCYAAQTDRLRRRCVLVLEDLAPTAEFRTVRDSVTRAEAQAVVDAMAALHGAYWSTDRFATELAPLTMRSIADIRLADIIRHRFLGEITGHAAQLIPETMKRQCRIFFQRSADIDAFWAAQPQTLIHGDPHLGNLFFESTGPGFLDWQIATAGAGIRDVAYFANASVEPDLLREIERDLVERYVAGLDAAGARVDGERMWTLYRAGITELYLAAVCTAEAGERMQPFEVSRVGVARAVAGVEAHDSFGVLTALLDGKRV</sequence>
<gene>
    <name evidence="2" type="ORF">HGB38_06025</name>
</gene>
<dbReference type="Proteomes" id="UP000540698">
    <property type="component" value="Unassembled WGS sequence"/>
</dbReference>
<name>A0A7X6L0Z3_9NOCA</name>
<dbReference type="EMBL" id="JAAXOS010000003">
    <property type="protein sequence ID" value="NKY25786.1"/>
    <property type="molecule type" value="Genomic_DNA"/>
</dbReference>
<proteinExistence type="predicted"/>
<dbReference type="InterPro" id="IPR011009">
    <property type="entry name" value="Kinase-like_dom_sf"/>
</dbReference>
<protein>
    <submittedName>
        <fullName evidence="2">Phosphotransferase</fullName>
    </submittedName>
</protein>
<dbReference type="AlphaFoldDB" id="A0A7X6L0Z3"/>
<dbReference type="InterPro" id="IPR002575">
    <property type="entry name" value="Aminoglycoside_PTrfase"/>
</dbReference>
<organism evidence="2 3">
    <name type="scientific">Nocardia gamkensis</name>
    <dbReference type="NCBI Taxonomy" id="352869"/>
    <lineage>
        <taxon>Bacteria</taxon>
        <taxon>Bacillati</taxon>
        <taxon>Actinomycetota</taxon>
        <taxon>Actinomycetes</taxon>
        <taxon>Mycobacteriales</taxon>
        <taxon>Nocardiaceae</taxon>
        <taxon>Nocardia</taxon>
    </lineage>
</organism>
<dbReference type="SUPFAM" id="SSF56112">
    <property type="entry name" value="Protein kinase-like (PK-like)"/>
    <property type="match status" value="1"/>
</dbReference>
<dbReference type="RefSeq" id="WP_062970087.1">
    <property type="nucleotide sequence ID" value="NZ_JAAXOS010000003.1"/>
</dbReference>
<keyword evidence="2" id="KW-0808">Transferase</keyword>
<evidence type="ECO:0000313" key="3">
    <source>
        <dbReference type="Proteomes" id="UP000540698"/>
    </source>
</evidence>
<dbReference type="Pfam" id="PF01636">
    <property type="entry name" value="APH"/>
    <property type="match status" value="1"/>
</dbReference>
<dbReference type="Gene3D" id="3.90.1200.10">
    <property type="match status" value="1"/>
</dbReference>
<dbReference type="PANTHER" id="PTHR11012">
    <property type="entry name" value="PROTEIN KINASE-LIKE DOMAIN-CONTAINING"/>
    <property type="match status" value="1"/>
</dbReference>
<keyword evidence="3" id="KW-1185">Reference proteome</keyword>
<feature type="domain" description="Aminoglycoside phosphotransferase" evidence="1">
    <location>
        <begin position="77"/>
        <end position="310"/>
    </location>
</feature>
<comment type="caution">
    <text evidence="2">The sequence shown here is derived from an EMBL/GenBank/DDBJ whole genome shotgun (WGS) entry which is preliminary data.</text>
</comment>
<accession>A0A7X6L0Z3</accession>
<dbReference type="GO" id="GO:0016740">
    <property type="term" value="F:transferase activity"/>
    <property type="evidence" value="ECO:0007669"/>
    <property type="project" value="UniProtKB-KW"/>
</dbReference>
<dbReference type="PANTHER" id="PTHR11012:SF30">
    <property type="entry name" value="PROTEIN KINASE-LIKE DOMAIN-CONTAINING"/>
    <property type="match status" value="1"/>
</dbReference>